<name>A0ACB7XL00_9ERIC</name>
<organism evidence="1 2">
    <name type="scientific">Vaccinium darrowii</name>
    <dbReference type="NCBI Taxonomy" id="229202"/>
    <lineage>
        <taxon>Eukaryota</taxon>
        <taxon>Viridiplantae</taxon>
        <taxon>Streptophyta</taxon>
        <taxon>Embryophyta</taxon>
        <taxon>Tracheophyta</taxon>
        <taxon>Spermatophyta</taxon>
        <taxon>Magnoliopsida</taxon>
        <taxon>eudicotyledons</taxon>
        <taxon>Gunneridae</taxon>
        <taxon>Pentapetalae</taxon>
        <taxon>asterids</taxon>
        <taxon>Ericales</taxon>
        <taxon>Ericaceae</taxon>
        <taxon>Vaccinioideae</taxon>
        <taxon>Vaccinieae</taxon>
        <taxon>Vaccinium</taxon>
    </lineage>
</organism>
<gene>
    <name evidence="1" type="ORF">Vadar_030310</name>
</gene>
<sequence length="326" mass="36401">MALRSFVSRTPVRRLMEGTRISGLRYFGDGGVFTEEERAAENVYNKKMERERMKKLKQKAEKEKAEKEKAEKFKFLEVIDRERCKLVSVVTNGVLKLSIQARFHGILIGTSHAATGFIISDSGHFVTNLHCISEACRTIKGSRIPFHVFEFGYSVPRVGQSIFTLGNPSCCPNTTRFGFVADVGFSVNNLTEDDAENVVVSWEYVPKNFEYILLDLNAASGFSGGPSCDVKGRVISITQSTSSGDYEYFNLSVPVKYLWALILKHMKLGLRGYINGDDKEKEGEKAQEIELAQPPPLRLPPQVATTTGSHQSPRLPESTSPQFLFA</sequence>
<evidence type="ECO:0000313" key="1">
    <source>
        <dbReference type="EMBL" id="KAH7841474.1"/>
    </source>
</evidence>
<keyword evidence="2" id="KW-1185">Reference proteome</keyword>
<dbReference type="Proteomes" id="UP000828048">
    <property type="component" value="Chromosome 10"/>
</dbReference>
<protein>
    <submittedName>
        <fullName evidence="1">Uncharacterized protein</fullName>
    </submittedName>
</protein>
<comment type="caution">
    <text evidence="1">The sequence shown here is derived from an EMBL/GenBank/DDBJ whole genome shotgun (WGS) entry which is preliminary data.</text>
</comment>
<reference evidence="1 2" key="1">
    <citation type="journal article" date="2021" name="Hortic Res">
        <title>High-quality reference genome and annotation aids understanding of berry development for evergreen blueberry (Vaccinium darrowii).</title>
        <authorList>
            <person name="Yu J."/>
            <person name="Hulse-Kemp A.M."/>
            <person name="Babiker E."/>
            <person name="Staton M."/>
        </authorList>
    </citation>
    <scope>NUCLEOTIDE SEQUENCE [LARGE SCALE GENOMIC DNA]</scope>
    <source>
        <strain evidence="2">cv. NJ 8807/NJ 8810</strain>
        <tissue evidence="1">Young leaf</tissue>
    </source>
</reference>
<accession>A0ACB7XL00</accession>
<dbReference type="EMBL" id="CM037160">
    <property type="protein sequence ID" value="KAH7841474.1"/>
    <property type="molecule type" value="Genomic_DNA"/>
</dbReference>
<proteinExistence type="predicted"/>
<evidence type="ECO:0000313" key="2">
    <source>
        <dbReference type="Proteomes" id="UP000828048"/>
    </source>
</evidence>